<organism evidence="3 4">
    <name type="scientific">Hydnum rufescens UP504</name>
    <dbReference type="NCBI Taxonomy" id="1448309"/>
    <lineage>
        <taxon>Eukaryota</taxon>
        <taxon>Fungi</taxon>
        <taxon>Dikarya</taxon>
        <taxon>Basidiomycota</taxon>
        <taxon>Agaricomycotina</taxon>
        <taxon>Agaricomycetes</taxon>
        <taxon>Cantharellales</taxon>
        <taxon>Hydnaceae</taxon>
        <taxon>Hydnum</taxon>
    </lineage>
</organism>
<name>A0A9P6B647_9AGAM</name>
<keyword evidence="2" id="KW-0732">Signal</keyword>
<accession>A0A9P6B647</accession>
<evidence type="ECO:0000256" key="1">
    <source>
        <dbReference type="SAM" id="MobiDB-lite"/>
    </source>
</evidence>
<feature type="compositionally biased region" description="Polar residues" evidence="1">
    <location>
        <begin position="37"/>
        <end position="48"/>
    </location>
</feature>
<gene>
    <name evidence="3" type="ORF">BS47DRAFT_592047</name>
</gene>
<dbReference type="EMBL" id="MU128935">
    <property type="protein sequence ID" value="KAF9517006.1"/>
    <property type="molecule type" value="Genomic_DNA"/>
</dbReference>
<evidence type="ECO:0008006" key="5">
    <source>
        <dbReference type="Google" id="ProtNLM"/>
    </source>
</evidence>
<keyword evidence="4" id="KW-1185">Reference proteome</keyword>
<evidence type="ECO:0000256" key="2">
    <source>
        <dbReference type="SAM" id="SignalP"/>
    </source>
</evidence>
<dbReference type="Proteomes" id="UP000886523">
    <property type="component" value="Unassembled WGS sequence"/>
</dbReference>
<feature type="region of interest" description="Disordered" evidence="1">
    <location>
        <begin position="27"/>
        <end position="86"/>
    </location>
</feature>
<feature type="compositionally biased region" description="Basic and acidic residues" evidence="1">
    <location>
        <begin position="58"/>
        <end position="71"/>
    </location>
</feature>
<evidence type="ECO:0000313" key="3">
    <source>
        <dbReference type="EMBL" id="KAF9517006.1"/>
    </source>
</evidence>
<feature type="chain" id="PRO_5040163341" description="Secreted protein" evidence="2">
    <location>
        <begin position="22"/>
        <end position="141"/>
    </location>
</feature>
<feature type="signal peptide" evidence="2">
    <location>
        <begin position="1"/>
        <end position="21"/>
    </location>
</feature>
<reference evidence="3" key="1">
    <citation type="journal article" date="2020" name="Nat. Commun.">
        <title>Large-scale genome sequencing of mycorrhizal fungi provides insights into the early evolution of symbiotic traits.</title>
        <authorList>
            <person name="Miyauchi S."/>
            <person name="Kiss E."/>
            <person name="Kuo A."/>
            <person name="Drula E."/>
            <person name="Kohler A."/>
            <person name="Sanchez-Garcia M."/>
            <person name="Morin E."/>
            <person name="Andreopoulos B."/>
            <person name="Barry K.W."/>
            <person name="Bonito G."/>
            <person name="Buee M."/>
            <person name="Carver A."/>
            <person name="Chen C."/>
            <person name="Cichocki N."/>
            <person name="Clum A."/>
            <person name="Culley D."/>
            <person name="Crous P.W."/>
            <person name="Fauchery L."/>
            <person name="Girlanda M."/>
            <person name="Hayes R.D."/>
            <person name="Keri Z."/>
            <person name="LaButti K."/>
            <person name="Lipzen A."/>
            <person name="Lombard V."/>
            <person name="Magnuson J."/>
            <person name="Maillard F."/>
            <person name="Murat C."/>
            <person name="Nolan M."/>
            <person name="Ohm R.A."/>
            <person name="Pangilinan J."/>
            <person name="Pereira M.F."/>
            <person name="Perotto S."/>
            <person name="Peter M."/>
            <person name="Pfister S."/>
            <person name="Riley R."/>
            <person name="Sitrit Y."/>
            <person name="Stielow J.B."/>
            <person name="Szollosi G."/>
            <person name="Zifcakova L."/>
            <person name="Stursova M."/>
            <person name="Spatafora J.W."/>
            <person name="Tedersoo L."/>
            <person name="Vaario L.M."/>
            <person name="Yamada A."/>
            <person name="Yan M."/>
            <person name="Wang P."/>
            <person name="Xu J."/>
            <person name="Bruns T."/>
            <person name="Baldrian P."/>
            <person name="Vilgalys R."/>
            <person name="Dunand C."/>
            <person name="Henrissat B."/>
            <person name="Grigoriev I.V."/>
            <person name="Hibbett D."/>
            <person name="Nagy L.G."/>
            <person name="Martin F.M."/>
        </authorList>
    </citation>
    <scope>NUCLEOTIDE SEQUENCE</scope>
    <source>
        <strain evidence="3">UP504</strain>
    </source>
</reference>
<dbReference type="AlphaFoldDB" id="A0A9P6B647"/>
<sequence>MRWRAIWCCTAVEPTLLVANAASSRQPKSADSKCCQGESSVSNRTPLTASCVHKRKEKKGECGKTNKRNRDLAPQPPYQEAKRKNEQRDLTCILHAQMVQTHRPCYIRGHRQIRYRLRHSLGLRRQSHLSGKLSTNTHARP</sequence>
<proteinExistence type="predicted"/>
<protein>
    <recommendedName>
        <fullName evidence="5">Secreted protein</fullName>
    </recommendedName>
</protein>
<comment type="caution">
    <text evidence="3">The sequence shown here is derived from an EMBL/GenBank/DDBJ whole genome shotgun (WGS) entry which is preliminary data.</text>
</comment>
<evidence type="ECO:0000313" key="4">
    <source>
        <dbReference type="Proteomes" id="UP000886523"/>
    </source>
</evidence>